<dbReference type="EMBL" id="BJYG01000003">
    <property type="protein sequence ID" value="GEN62222.1"/>
    <property type="molecule type" value="Genomic_DNA"/>
</dbReference>
<dbReference type="NCBIfam" id="TIGR00095">
    <property type="entry name" value="16S rRNA (guanine(966)-N(2))-methyltransferase RsmD"/>
    <property type="match status" value="1"/>
</dbReference>
<evidence type="ECO:0000313" key="3">
    <source>
        <dbReference type="EMBL" id="GEN62222.1"/>
    </source>
</evidence>
<protein>
    <submittedName>
        <fullName evidence="3">DNA methyltransferase</fullName>
    </submittedName>
</protein>
<dbReference type="PANTHER" id="PTHR43542:SF1">
    <property type="entry name" value="METHYLTRANSFERASE"/>
    <property type="match status" value="1"/>
</dbReference>
<dbReference type="Gene3D" id="3.40.50.150">
    <property type="entry name" value="Vaccinia Virus protein VP39"/>
    <property type="match status" value="1"/>
</dbReference>
<keyword evidence="1 3" id="KW-0489">Methyltransferase</keyword>
<reference evidence="3 4" key="1">
    <citation type="submission" date="2019-07" db="EMBL/GenBank/DDBJ databases">
        <title>Whole genome shotgun sequence of Acetobacter oeni NBRC 105207.</title>
        <authorList>
            <person name="Hosoyama A."/>
            <person name="Uohara A."/>
            <person name="Ohji S."/>
            <person name="Ichikawa N."/>
        </authorList>
    </citation>
    <scope>NUCLEOTIDE SEQUENCE [LARGE SCALE GENOMIC DNA]</scope>
    <source>
        <strain evidence="3 4">NBRC 105207</strain>
    </source>
</reference>
<dbReference type="Pfam" id="PF03602">
    <property type="entry name" value="Cons_hypoth95"/>
    <property type="match status" value="1"/>
</dbReference>
<sequence>MLEAPEGSATRPTADRVRQALFDMLFHAPWGGRDCVEGVRILDGFAGTGALGLEALSRGAAFCTFFEVDRAALGALRANLAGCRMREMAQVFAGSVLRPKRAVEACGLVFLDPPYGEGLPARALAALSGAGWIAPGALIVVETGREEAAPVENVEILAERVHGAARLWVWRAGGDAAE</sequence>
<accession>A0A511XGZ6</accession>
<proteinExistence type="predicted"/>
<comment type="caution">
    <text evidence="3">The sequence shown here is derived from an EMBL/GenBank/DDBJ whole genome shotgun (WGS) entry which is preliminary data.</text>
</comment>
<dbReference type="SUPFAM" id="SSF53335">
    <property type="entry name" value="S-adenosyl-L-methionine-dependent methyltransferases"/>
    <property type="match status" value="1"/>
</dbReference>
<organism evidence="3 4">
    <name type="scientific">Acetobacter oeni</name>
    <dbReference type="NCBI Taxonomy" id="304077"/>
    <lineage>
        <taxon>Bacteria</taxon>
        <taxon>Pseudomonadati</taxon>
        <taxon>Pseudomonadota</taxon>
        <taxon>Alphaproteobacteria</taxon>
        <taxon>Acetobacterales</taxon>
        <taxon>Acetobacteraceae</taxon>
        <taxon>Acetobacter</taxon>
    </lineage>
</organism>
<evidence type="ECO:0000256" key="1">
    <source>
        <dbReference type="ARBA" id="ARBA00022603"/>
    </source>
</evidence>
<evidence type="ECO:0000313" key="4">
    <source>
        <dbReference type="Proteomes" id="UP000321746"/>
    </source>
</evidence>
<dbReference type="InterPro" id="IPR029063">
    <property type="entry name" value="SAM-dependent_MTases_sf"/>
</dbReference>
<dbReference type="Proteomes" id="UP000321746">
    <property type="component" value="Unassembled WGS sequence"/>
</dbReference>
<dbReference type="InterPro" id="IPR004398">
    <property type="entry name" value="RNA_MeTrfase_RsmD"/>
</dbReference>
<keyword evidence="2 3" id="KW-0808">Transferase</keyword>
<gene>
    <name evidence="3" type="ORF">AOE01nite_04460</name>
</gene>
<name>A0A511XGZ6_9PROT</name>
<dbReference type="PANTHER" id="PTHR43542">
    <property type="entry name" value="METHYLTRANSFERASE"/>
    <property type="match status" value="1"/>
</dbReference>
<dbReference type="AlphaFoldDB" id="A0A511XGZ6"/>
<dbReference type="PIRSF" id="PIRSF004553">
    <property type="entry name" value="CHP00095"/>
    <property type="match status" value="1"/>
</dbReference>
<keyword evidence="4" id="KW-1185">Reference proteome</keyword>
<dbReference type="GO" id="GO:0031167">
    <property type="term" value="P:rRNA methylation"/>
    <property type="evidence" value="ECO:0007669"/>
    <property type="project" value="InterPro"/>
</dbReference>
<dbReference type="GO" id="GO:0008168">
    <property type="term" value="F:methyltransferase activity"/>
    <property type="evidence" value="ECO:0007669"/>
    <property type="project" value="UniProtKB-KW"/>
</dbReference>
<evidence type="ECO:0000256" key="2">
    <source>
        <dbReference type="ARBA" id="ARBA00022679"/>
    </source>
</evidence>
<dbReference type="CDD" id="cd02440">
    <property type="entry name" value="AdoMet_MTases"/>
    <property type="match status" value="1"/>
</dbReference>